<gene>
    <name evidence="1" type="ORF">Sya03_36330</name>
</gene>
<accession>A0A8J3Y944</accession>
<dbReference type="EMBL" id="BOOY01000026">
    <property type="protein sequence ID" value="GIJ04281.1"/>
    <property type="molecule type" value="Genomic_DNA"/>
</dbReference>
<name>A0A8J3Y944_9ACTN</name>
<proteinExistence type="predicted"/>
<evidence type="ECO:0000313" key="1">
    <source>
        <dbReference type="EMBL" id="GIJ04281.1"/>
    </source>
</evidence>
<keyword evidence="2" id="KW-1185">Reference proteome</keyword>
<evidence type="ECO:0000313" key="2">
    <source>
        <dbReference type="Proteomes" id="UP000652013"/>
    </source>
</evidence>
<protein>
    <submittedName>
        <fullName evidence="1">Uncharacterized protein</fullName>
    </submittedName>
</protein>
<comment type="caution">
    <text evidence="1">The sequence shown here is derived from an EMBL/GenBank/DDBJ whole genome shotgun (WGS) entry which is preliminary data.</text>
</comment>
<dbReference type="RefSeq" id="WP_203939499.1">
    <property type="nucleotide sequence ID" value="NZ_BAAAGJ010000002.1"/>
</dbReference>
<sequence length="98" mass="11279">MSAWVVAAGVAGALAGALITYAACRWAWHRPLAEARADARRGGQELHDERLERETVEVQWRDFADKAFRLDDLARDRDWRDVLWGALPAHEARRRSRR</sequence>
<dbReference type="AlphaFoldDB" id="A0A8J3Y944"/>
<dbReference type="Proteomes" id="UP000652013">
    <property type="component" value="Unassembled WGS sequence"/>
</dbReference>
<organism evidence="1 2">
    <name type="scientific">Spirilliplanes yamanashiensis</name>
    <dbReference type="NCBI Taxonomy" id="42233"/>
    <lineage>
        <taxon>Bacteria</taxon>
        <taxon>Bacillati</taxon>
        <taxon>Actinomycetota</taxon>
        <taxon>Actinomycetes</taxon>
        <taxon>Micromonosporales</taxon>
        <taxon>Micromonosporaceae</taxon>
        <taxon>Spirilliplanes</taxon>
    </lineage>
</organism>
<reference evidence="1" key="1">
    <citation type="submission" date="2021-01" db="EMBL/GenBank/DDBJ databases">
        <title>Whole genome shotgun sequence of Spirilliplanes yamanashiensis NBRC 15828.</title>
        <authorList>
            <person name="Komaki H."/>
            <person name="Tamura T."/>
        </authorList>
    </citation>
    <scope>NUCLEOTIDE SEQUENCE</scope>
    <source>
        <strain evidence="1">NBRC 15828</strain>
    </source>
</reference>